<dbReference type="RefSeq" id="WP_146157355.1">
    <property type="nucleotide sequence ID" value="NZ_PVNL01000030.1"/>
</dbReference>
<dbReference type="Pfam" id="PF03929">
    <property type="entry name" value="PepSY_TM"/>
    <property type="match status" value="1"/>
</dbReference>
<evidence type="ECO:0000313" key="4">
    <source>
        <dbReference type="Proteomes" id="UP000238823"/>
    </source>
</evidence>
<feature type="transmembrane region" description="Helical" evidence="2">
    <location>
        <begin position="472"/>
        <end position="490"/>
    </location>
</feature>
<proteinExistence type="predicted"/>
<sequence length="581" mass="61486">MLTPQAEAPATPDKPRANRRERARTVGIVIGSGILACIATWLFARLWPGPPVERAMLATLLLVPLWTGLALAGVAGPRWARRGHSRRSLFGLHRRLGAALALVAMVVFGSGVGAVLDRALAGWQVPAASAELRATPAPVSEQALDDALATLLRDHPELSAGQLSLHPATASEPWIRADFHDAERRHIRVDLDPATGEVIGVGEPPLWVLRELHRSLLVSPQLGEPLLGIIGLCLGLILLSGLATRRWVRTGARPRTRTQRPRAMVAHQWLGLALIPAATLWAWSGAMLGLTLVIVPLVGSGAYQGDRAALMHDVLAVERVPLAAESGPLPDLQALAERRCPELDASLPDAGVHRLIVRHPGRASGAVRVDLEGAGLLGRGSLTVGADGELRDCRALPSAGVGMLGFMGSIALHYGEWGEWGESGDLVRALVDLTYVILGAALVALAWLGGSLLARRRIRDGDPRGAARLQRWLTGVGLGLVLVTVELALLSRISDVARNADSTLALVGVTCVVIAIHVSTGDVLMRRRQLLIVIAATLVALPVLGWVLTQARPGAIEGLALLAAASISASMRRSSTPPRAR</sequence>
<reference evidence="3 4" key="1">
    <citation type="submission" date="2018-03" db="EMBL/GenBank/DDBJ databases">
        <title>Draft Genome Sequences of the Obligatory Marine Myxobacteria Enhygromyxa salina SWB007.</title>
        <authorList>
            <person name="Poehlein A."/>
            <person name="Moghaddam J.A."/>
            <person name="Harms H."/>
            <person name="Alanjari M."/>
            <person name="Koenig G.M."/>
            <person name="Daniel R."/>
            <person name="Schaeberle T.F."/>
        </authorList>
    </citation>
    <scope>NUCLEOTIDE SEQUENCE [LARGE SCALE GENOMIC DNA]</scope>
    <source>
        <strain evidence="3 4">SWB007</strain>
    </source>
</reference>
<name>A0A2S9YVD9_9BACT</name>
<dbReference type="PANTHER" id="PTHR34219:SF6">
    <property type="entry name" value="BLR3280 PROTEIN"/>
    <property type="match status" value="1"/>
</dbReference>
<feature type="transmembrane region" description="Helical" evidence="2">
    <location>
        <begin position="26"/>
        <end position="44"/>
    </location>
</feature>
<accession>A0A2S9YVD9</accession>
<evidence type="ECO:0000256" key="1">
    <source>
        <dbReference type="SAM" id="MobiDB-lite"/>
    </source>
</evidence>
<keyword evidence="2" id="KW-0472">Membrane</keyword>
<dbReference type="InterPro" id="IPR005625">
    <property type="entry name" value="PepSY-ass_TM"/>
</dbReference>
<dbReference type="OrthoDB" id="9828576at2"/>
<keyword evidence="2" id="KW-1133">Transmembrane helix</keyword>
<evidence type="ECO:0000313" key="3">
    <source>
        <dbReference type="EMBL" id="PRQ09044.1"/>
    </source>
</evidence>
<feature type="transmembrane region" description="Helical" evidence="2">
    <location>
        <begin position="530"/>
        <end position="548"/>
    </location>
</feature>
<dbReference type="EMBL" id="PVNL01000030">
    <property type="protein sequence ID" value="PRQ09044.1"/>
    <property type="molecule type" value="Genomic_DNA"/>
</dbReference>
<gene>
    <name evidence="3" type="ORF">ENSA7_10340</name>
</gene>
<dbReference type="AlphaFoldDB" id="A0A2S9YVD9"/>
<keyword evidence="2" id="KW-0812">Transmembrane</keyword>
<feature type="transmembrane region" description="Helical" evidence="2">
    <location>
        <begin position="554"/>
        <end position="571"/>
    </location>
</feature>
<feature type="transmembrane region" description="Helical" evidence="2">
    <location>
        <begin position="56"/>
        <end position="75"/>
    </location>
</feature>
<evidence type="ECO:0008006" key="5">
    <source>
        <dbReference type="Google" id="ProtNLM"/>
    </source>
</evidence>
<protein>
    <recommendedName>
        <fullName evidence="5">PepSY-associated TM helix</fullName>
    </recommendedName>
</protein>
<dbReference type="Proteomes" id="UP000238823">
    <property type="component" value="Unassembled WGS sequence"/>
</dbReference>
<feature type="transmembrane region" description="Helical" evidence="2">
    <location>
        <begin position="226"/>
        <end position="248"/>
    </location>
</feature>
<organism evidence="3 4">
    <name type="scientific">Enhygromyxa salina</name>
    <dbReference type="NCBI Taxonomy" id="215803"/>
    <lineage>
        <taxon>Bacteria</taxon>
        <taxon>Pseudomonadati</taxon>
        <taxon>Myxococcota</taxon>
        <taxon>Polyangia</taxon>
        <taxon>Nannocystales</taxon>
        <taxon>Nannocystaceae</taxon>
        <taxon>Enhygromyxa</taxon>
    </lineage>
</organism>
<feature type="transmembrane region" description="Helical" evidence="2">
    <location>
        <begin position="96"/>
        <end position="116"/>
    </location>
</feature>
<evidence type="ECO:0000256" key="2">
    <source>
        <dbReference type="SAM" id="Phobius"/>
    </source>
</evidence>
<feature type="transmembrane region" description="Helical" evidence="2">
    <location>
        <begin position="433"/>
        <end position="452"/>
    </location>
</feature>
<feature type="transmembrane region" description="Helical" evidence="2">
    <location>
        <begin position="269"/>
        <end position="295"/>
    </location>
</feature>
<feature type="region of interest" description="Disordered" evidence="1">
    <location>
        <begin position="1"/>
        <end position="20"/>
    </location>
</feature>
<feature type="transmembrane region" description="Helical" evidence="2">
    <location>
        <begin position="502"/>
        <end position="518"/>
    </location>
</feature>
<dbReference type="PANTHER" id="PTHR34219">
    <property type="entry name" value="IRON-REGULATED INNER MEMBRANE PROTEIN-RELATED"/>
    <property type="match status" value="1"/>
</dbReference>
<comment type="caution">
    <text evidence="3">The sequence shown here is derived from an EMBL/GenBank/DDBJ whole genome shotgun (WGS) entry which is preliminary data.</text>
</comment>